<dbReference type="EMBL" id="JANPWB010000009">
    <property type="protein sequence ID" value="KAJ1154247.1"/>
    <property type="molecule type" value="Genomic_DNA"/>
</dbReference>
<organism evidence="2 3">
    <name type="scientific">Pleurodeles waltl</name>
    <name type="common">Iberian ribbed newt</name>
    <dbReference type="NCBI Taxonomy" id="8319"/>
    <lineage>
        <taxon>Eukaryota</taxon>
        <taxon>Metazoa</taxon>
        <taxon>Chordata</taxon>
        <taxon>Craniata</taxon>
        <taxon>Vertebrata</taxon>
        <taxon>Euteleostomi</taxon>
        <taxon>Amphibia</taxon>
        <taxon>Batrachia</taxon>
        <taxon>Caudata</taxon>
        <taxon>Salamandroidea</taxon>
        <taxon>Salamandridae</taxon>
        <taxon>Pleurodelinae</taxon>
        <taxon>Pleurodeles</taxon>
    </lineage>
</organism>
<dbReference type="AlphaFoldDB" id="A0AAV7RRR2"/>
<comment type="caution">
    <text evidence="2">The sequence shown here is derived from an EMBL/GenBank/DDBJ whole genome shotgun (WGS) entry which is preliminary data.</text>
</comment>
<evidence type="ECO:0000256" key="1">
    <source>
        <dbReference type="SAM" id="MobiDB-lite"/>
    </source>
</evidence>
<name>A0AAV7RRR2_PLEWA</name>
<gene>
    <name evidence="2" type="ORF">NDU88_007001</name>
</gene>
<feature type="compositionally biased region" description="Basic residues" evidence="1">
    <location>
        <begin position="71"/>
        <end position="108"/>
    </location>
</feature>
<dbReference type="Proteomes" id="UP001066276">
    <property type="component" value="Chromosome 5"/>
</dbReference>
<evidence type="ECO:0000313" key="2">
    <source>
        <dbReference type="EMBL" id="KAJ1154247.1"/>
    </source>
</evidence>
<protein>
    <submittedName>
        <fullName evidence="2">Uncharacterized protein</fullName>
    </submittedName>
</protein>
<evidence type="ECO:0000313" key="3">
    <source>
        <dbReference type="Proteomes" id="UP001066276"/>
    </source>
</evidence>
<accession>A0AAV7RRR2</accession>
<sequence>MYGAGLGGFFRSMFRRAMPFLRRGFEIAKPHVKAAATNIAQDVVGSVTSAVAERMNRQPQGGAGLLYKAHGGVKRKRRASRRRGPPMPYKKRRTTSKGPHKRRAVRRKRSTKKLVLVRIFFKTSIMAFVHCASGECAKSELDLFSLKPTQTSIENSFFMEVSPMAALTPLAPIEFYVSGSTDMYLDLNNTLLHLVCKITKANGANIEADARVARSPTPLQQCLIKWTLT</sequence>
<proteinExistence type="predicted"/>
<reference evidence="2" key="1">
    <citation type="journal article" date="2022" name="bioRxiv">
        <title>Sequencing and chromosome-scale assembly of the giantPleurodeles waltlgenome.</title>
        <authorList>
            <person name="Brown T."/>
            <person name="Elewa A."/>
            <person name="Iarovenko S."/>
            <person name="Subramanian E."/>
            <person name="Araus A.J."/>
            <person name="Petzold A."/>
            <person name="Susuki M."/>
            <person name="Suzuki K.-i.T."/>
            <person name="Hayashi T."/>
            <person name="Toyoda A."/>
            <person name="Oliveira C."/>
            <person name="Osipova E."/>
            <person name="Leigh N.D."/>
            <person name="Simon A."/>
            <person name="Yun M.H."/>
        </authorList>
    </citation>
    <scope>NUCLEOTIDE SEQUENCE</scope>
    <source>
        <strain evidence="2">20211129_DDA</strain>
        <tissue evidence="2">Liver</tissue>
    </source>
</reference>
<feature type="region of interest" description="Disordered" evidence="1">
    <location>
        <begin position="61"/>
        <end position="108"/>
    </location>
</feature>
<keyword evidence="3" id="KW-1185">Reference proteome</keyword>